<dbReference type="Gene3D" id="1.10.189.10">
    <property type="entry name" value="Pyruvate Phosphate Dikinase, domain 2"/>
    <property type="match status" value="1"/>
</dbReference>
<dbReference type="GO" id="GO:0005524">
    <property type="term" value="F:ATP binding"/>
    <property type="evidence" value="ECO:0007669"/>
    <property type="project" value="InterPro"/>
</dbReference>
<dbReference type="PANTHER" id="PTHR22931:SF9">
    <property type="entry name" value="PYRUVATE, PHOSPHATE DIKINASE 1, CHLOROPLASTIC"/>
    <property type="match status" value="1"/>
</dbReference>
<dbReference type="InterPro" id="IPR013815">
    <property type="entry name" value="ATP_grasp_subdomain_1"/>
</dbReference>
<protein>
    <submittedName>
        <fullName evidence="3">Pyruvate, phosphate dikinase</fullName>
        <ecNumber evidence="3">2.7.9.1</ecNumber>
    </submittedName>
</protein>
<feature type="domain" description="PEP-utilising enzyme mobile" evidence="1">
    <location>
        <begin position="377"/>
        <end position="445"/>
    </location>
</feature>
<dbReference type="Gene3D" id="3.30.470.20">
    <property type="entry name" value="ATP-grasp fold, B domain"/>
    <property type="match status" value="1"/>
</dbReference>
<dbReference type="Pfam" id="PF01326">
    <property type="entry name" value="PPDK_N"/>
    <property type="match status" value="2"/>
</dbReference>
<dbReference type="InterPro" id="IPR010121">
    <property type="entry name" value="Pyruvate_phosphate_dikinase"/>
</dbReference>
<comment type="caution">
    <text evidence="3">The sequence shown here is derived from an EMBL/GenBank/DDBJ whole genome shotgun (WGS) entry which is preliminary data.</text>
</comment>
<accession>A0A848L270</accession>
<dbReference type="EC" id="2.7.9.1" evidence="3"/>
<dbReference type="InterPro" id="IPR008279">
    <property type="entry name" value="PEP-util_enz_mobile_dom"/>
</dbReference>
<evidence type="ECO:0000313" key="4">
    <source>
        <dbReference type="Proteomes" id="UP000550729"/>
    </source>
</evidence>
<dbReference type="PANTHER" id="PTHR22931">
    <property type="entry name" value="PHOSPHOENOLPYRUVATE DIKINASE-RELATED"/>
    <property type="match status" value="1"/>
</dbReference>
<organism evidence="3 4">
    <name type="scientific">Gordonia asplenii</name>
    <dbReference type="NCBI Taxonomy" id="2725283"/>
    <lineage>
        <taxon>Bacteria</taxon>
        <taxon>Bacillati</taxon>
        <taxon>Actinomycetota</taxon>
        <taxon>Actinomycetes</taxon>
        <taxon>Mycobacteriales</taxon>
        <taxon>Gordoniaceae</taxon>
        <taxon>Gordonia</taxon>
    </lineage>
</organism>
<evidence type="ECO:0000313" key="3">
    <source>
        <dbReference type="EMBL" id="NMO04829.1"/>
    </source>
</evidence>
<proteinExistence type="predicted"/>
<evidence type="ECO:0000259" key="1">
    <source>
        <dbReference type="Pfam" id="PF00391"/>
    </source>
</evidence>
<dbReference type="SUPFAM" id="SSF52009">
    <property type="entry name" value="Phosphohistidine domain"/>
    <property type="match status" value="1"/>
</dbReference>
<keyword evidence="3" id="KW-0418">Kinase</keyword>
<dbReference type="Pfam" id="PF00391">
    <property type="entry name" value="PEP-utilizers"/>
    <property type="match status" value="1"/>
</dbReference>
<gene>
    <name evidence="3" type="ORF">HH308_26750</name>
</gene>
<dbReference type="EMBL" id="JABBNB010000042">
    <property type="protein sequence ID" value="NMO04829.1"/>
    <property type="molecule type" value="Genomic_DNA"/>
</dbReference>
<sequence>MTQSTVVALDGTAPADRNLLGGKAYSINRMRSLGLPVPPAFAITTGVCSQFHSAGRQLPDAVWSRVLAELQVLEHQTGATFGVGPTPLLVSVRSGAAQSMPGMMDTVLNLGLTEALTDELAVATGDPAWAQDTWRRFCAGYGEIVLGDRTAAPPTDPYDQLRDAIGAVFDSWTNERVAAYRRRHNLGEGGGTAVTVQAMVFGNRDDESGTGVVFSRDPATGAPELFGEWLSKAQGEDVVSGERTPETIAEFESHAPDLYRDLTRIATTLEREHRDLVDIEFTVERGRLYMLQCRSGKRSARAAVRIAVDLTREGLLTRREAVERISAEQVQTLATESSASTSATVLASGVGASPGAAVGVVFTDTDEACAAAAEGVGVVLVRPSTSPIDVPAMFESVAVVTEVGGTTSHAALVCREIGVPCVVGCGTGLTESLAGQTVTVDGSTGTVYAGDALSSALTRDEYVDELLSYLPDSVPSDHPLATLAASDHLQEAQS</sequence>
<dbReference type="GO" id="GO:0016301">
    <property type="term" value="F:kinase activity"/>
    <property type="evidence" value="ECO:0007669"/>
    <property type="project" value="UniProtKB-KW"/>
</dbReference>
<dbReference type="GO" id="GO:0050242">
    <property type="term" value="F:pyruvate, phosphate dikinase activity"/>
    <property type="evidence" value="ECO:0007669"/>
    <property type="project" value="UniProtKB-EC"/>
</dbReference>
<keyword evidence="3" id="KW-0670">Pyruvate</keyword>
<feature type="domain" description="Pyruvate phosphate dikinase AMP/ATP-binding" evidence="2">
    <location>
        <begin position="57"/>
        <end position="252"/>
    </location>
</feature>
<evidence type="ECO:0000259" key="2">
    <source>
        <dbReference type="Pfam" id="PF01326"/>
    </source>
</evidence>
<dbReference type="Gene3D" id="3.50.30.10">
    <property type="entry name" value="Phosphohistidine domain"/>
    <property type="match status" value="1"/>
</dbReference>
<dbReference type="RefSeq" id="WP_170197336.1">
    <property type="nucleotide sequence ID" value="NZ_JABBNB010000042.1"/>
</dbReference>
<dbReference type="Proteomes" id="UP000550729">
    <property type="component" value="Unassembled WGS sequence"/>
</dbReference>
<dbReference type="Gene3D" id="1.20.80.30">
    <property type="match status" value="1"/>
</dbReference>
<reference evidence="3 4" key="1">
    <citation type="submission" date="2020-04" db="EMBL/GenBank/DDBJ databases">
        <title>Gordonia sp. nov. TBRC 11910.</title>
        <authorList>
            <person name="Suriyachadkun C."/>
        </authorList>
    </citation>
    <scope>NUCLEOTIDE SEQUENCE [LARGE SCALE GENOMIC DNA]</scope>
    <source>
        <strain evidence="3 4">TBRC 11910</strain>
    </source>
</reference>
<dbReference type="InterPro" id="IPR002192">
    <property type="entry name" value="PPDK_AMP/ATP-bd"/>
</dbReference>
<dbReference type="InterPro" id="IPR036637">
    <property type="entry name" value="Phosphohistidine_dom_sf"/>
</dbReference>
<keyword evidence="3" id="KW-0808">Transferase</keyword>
<dbReference type="NCBIfam" id="NF004531">
    <property type="entry name" value="PRK05878.1"/>
    <property type="match status" value="1"/>
</dbReference>
<feature type="domain" description="Pyruvate phosphate dikinase AMP/ATP-binding" evidence="2">
    <location>
        <begin position="260"/>
        <end position="308"/>
    </location>
</feature>
<dbReference type="Gene3D" id="3.30.1490.20">
    <property type="entry name" value="ATP-grasp fold, A domain"/>
    <property type="match status" value="2"/>
</dbReference>
<dbReference type="AlphaFoldDB" id="A0A848L270"/>
<keyword evidence="4" id="KW-1185">Reference proteome</keyword>
<dbReference type="SUPFAM" id="SSF56059">
    <property type="entry name" value="Glutathione synthetase ATP-binding domain-like"/>
    <property type="match status" value="1"/>
</dbReference>
<name>A0A848L270_9ACTN</name>